<keyword evidence="2" id="KW-0808">Transferase</keyword>
<dbReference type="AlphaFoldDB" id="A0A5B0DTC5"/>
<name>A0A5B0DTC5_9HYPH</name>
<dbReference type="InterPro" id="IPR016181">
    <property type="entry name" value="Acyl_CoA_acyltransferase"/>
</dbReference>
<comment type="caution">
    <text evidence="2">The sequence shown here is derived from an EMBL/GenBank/DDBJ whole genome shotgun (WGS) entry which is preliminary data.</text>
</comment>
<reference evidence="2 3" key="1">
    <citation type="submission" date="2019-08" db="EMBL/GenBank/DDBJ databases">
        <title>Aureimonas fodiniaquatilis sp. nov., isolated from a coal mine wastewater.</title>
        <authorList>
            <person name="Kim W."/>
        </authorList>
    </citation>
    <scope>NUCLEOTIDE SEQUENCE [LARGE SCALE GENOMIC DNA]</scope>
    <source>
        <strain evidence="2 3">CAU 1482</strain>
    </source>
</reference>
<dbReference type="InterPro" id="IPR031165">
    <property type="entry name" value="GNAT_YJDJ"/>
</dbReference>
<proteinExistence type="predicted"/>
<dbReference type="Proteomes" id="UP000324738">
    <property type="component" value="Unassembled WGS sequence"/>
</dbReference>
<evidence type="ECO:0000259" key="1">
    <source>
        <dbReference type="PROSITE" id="PS51729"/>
    </source>
</evidence>
<dbReference type="GO" id="GO:0016740">
    <property type="term" value="F:transferase activity"/>
    <property type="evidence" value="ECO:0007669"/>
    <property type="project" value="UniProtKB-KW"/>
</dbReference>
<dbReference type="PANTHER" id="PTHR31435">
    <property type="entry name" value="PROTEIN NATD1"/>
    <property type="match status" value="1"/>
</dbReference>
<protein>
    <submittedName>
        <fullName evidence="2">N-acetyltransferase</fullName>
    </submittedName>
</protein>
<dbReference type="CDD" id="cd04301">
    <property type="entry name" value="NAT_SF"/>
    <property type="match status" value="1"/>
</dbReference>
<feature type="domain" description="N-acetyltransferase" evidence="1">
    <location>
        <begin position="6"/>
        <end position="94"/>
    </location>
</feature>
<accession>A0A5B0DTC5</accession>
<sequence length="97" mass="10268">MDIRHEAAGNGGRFLTGTGAAEAELSYASGTTPGTVVFNHTFVPPALRGQGVAEKLLEAAVAHARDHGWKIYPTCSYVQVQFARHPEKYANIATAAA</sequence>
<dbReference type="InterPro" id="IPR045057">
    <property type="entry name" value="Gcn5-rel_NAT"/>
</dbReference>
<dbReference type="PANTHER" id="PTHR31435:SF9">
    <property type="entry name" value="PROTEIN NATD1"/>
    <property type="match status" value="1"/>
</dbReference>
<dbReference type="Gene3D" id="3.40.630.30">
    <property type="match status" value="1"/>
</dbReference>
<dbReference type="SUPFAM" id="SSF55729">
    <property type="entry name" value="Acyl-CoA N-acyltransferases (Nat)"/>
    <property type="match status" value="1"/>
</dbReference>
<organism evidence="2 3">
    <name type="scientific">Aureimonas fodinaquatilis</name>
    <dbReference type="NCBI Taxonomy" id="2565783"/>
    <lineage>
        <taxon>Bacteria</taxon>
        <taxon>Pseudomonadati</taxon>
        <taxon>Pseudomonadota</taxon>
        <taxon>Alphaproteobacteria</taxon>
        <taxon>Hyphomicrobiales</taxon>
        <taxon>Aurantimonadaceae</taxon>
        <taxon>Aureimonas</taxon>
    </lineage>
</organism>
<keyword evidence="3" id="KW-1185">Reference proteome</keyword>
<dbReference type="RefSeq" id="WP_149300953.1">
    <property type="nucleotide sequence ID" value="NZ_VTWH01000003.1"/>
</dbReference>
<evidence type="ECO:0000313" key="3">
    <source>
        <dbReference type="Proteomes" id="UP000324738"/>
    </source>
</evidence>
<gene>
    <name evidence="2" type="ORF">FPY71_14195</name>
</gene>
<dbReference type="Pfam" id="PF14542">
    <property type="entry name" value="Acetyltransf_CG"/>
    <property type="match status" value="1"/>
</dbReference>
<evidence type="ECO:0000313" key="2">
    <source>
        <dbReference type="EMBL" id="KAA0969668.1"/>
    </source>
</evidence>
<dbReference type="EMBL" id="VTWH01000003">
    <property type="protein sequence ID" value="KAA0969668.1"/>
    <property type="molecule type" value="Genomic_DNA"/>
</dbReference>
<dbReference type="PROSITE" id="PS51729">
    <property type="entry name" value="GNAT_YJDJ"/>
    <property type="match status" value="1"/>
</dbReference>
<dbReference type="OrthoDB" id="9800945at2"/>